<evidence type="ECO:0000256" key="2">
    <source>
        <dbReference type="ARBA" id="ARBA00022884"/>
    </source>
</evidence>
<keyword evidence="3" id="KW-0539">Nucleus</keyword>
<dbReference type="PANTHER" id="PTHR22792:SF140">
    <property type="entry name" value="ACHILLES, ISOFORM A"/>
    <property type="match status" value="1"/>
</dbReference>
<feature type="domain" description="SUZ-C" evidence="7">
    <location>
        <begin position="438"/>
        <end position="481"/>
    </location>
</feature>
<proteinExistence type="predicted"/>
<dbReference type="PROSITE" id="PS51938">
    <property type="entry name" value="SUZ_C"/>
    <property type="match status" value="1"/>
</dbReference>
<dbReference type="GO" id="GO:1990904">
    <property type="term" value="C:ribonucleoprotein complex"/>
    <property type="evidence" value="ECO:0007669"/>
    <property type="project" value="InterPro"/>
</dbReference>
<feature type="region of interest" description="Disordered" evidence="5">
    <location>
        <begin position="434"/>
        <end position="496"/>
    </location>
</feature>
<accession>A0A8K0K5R4</accession>
<feature type="domain" description="HTH La-type RNA-binding" evidence="6">
    <location>
        <begin position="111"/>
        <end position="202"/>
    </location>
</feature>
<dbReference type="InterPro" id="IPR035979">
    <property type="entry name" value="RBD_domain_sf"/>
</dbReference>
<dbReference type="InterPro" id="IPR002344">
    <property type="entry name" value="Lupus_La"/>
</dbReference>
<gene>
    <name evidence="8" type="ORF">J437_LFUL003886</name>
</gene>
<dbReference type="EMBL" id="KZ308371">
    <property type="protein sequence ID" value="KAG8228413.1"/>
    <property type="molecule type" value="Genomic_DNA"/>
</dbReference>
<protein>
    <recommendedName>
        <fullName evidence="10">La-related protein 6</fullName>
    </recommendedName>
</protein>
<dbReference type="FunFam" id="1.10.10.10:FF:000158">
    <property type="entry name" value="La ribonucleoprotein domain family member 7"/>
    <property type="match status" value="1"/>
</dbReference>
<dbReference type="InterPro" id="IPR034880">
    <property type="entry name" value="LARP6_RRM"/>
</dbReference>
<organism evidence="8 9">
    <name type="scientific">Ladona fulva</name>
    <name type="common">Scarce chaser dragonfly</name>
    <name type="synonym">Libellula fulva</name>
    <dbReference type="NCBI Taxonomy" id="123851"/>
    <lineage>
        <taxon>Eukaryota</taxon>
        <taxon>Metazoa</taxon>
        <taxon>Ecdysozoa</taxon>
        <taxon>Arthropoda</taxon>
        <taxon>Hexapoda</taxon>
        <taxon>Insecta</taxon>
        <taxon>Pterygota</taxon>
        <taxon>Palaeoptera</taxon>
        <taxon>Odonata</taxon>
        <taxon>Epiprocta</taxon>
        <taxon>Anisoptera</taxon>
        <taxon>Libelluloidea</taxon>
        <taxon>Libellulidae</taxon>
        <taxon>Ladona</taxon>
    </lineage>
</organism>
<feature type="compositionally biased region" description="Low complexity" evidence="5">
    <location>
        <begin position="38"/>
        <end position="52"/>
    </location>
</feature>
<dbReference type="PROSITE" id="PS50961">
    <property type="entry name" value="HTH_LA"/>
    <property type="match status" value="1"/>
</dbReference>
<dbReference type="InterPro" id="IPR012677">
    <property type="entry name" value="Nucleotide-bd_a/b_plait_sf"/>
</dbReference>
<dbReference type="Pfam" id="PF12901">
    <property type="entry name" value="SUZ-C"/>
    <property type="match status" value="1"/>
</dbReference>
<dbReference type="PANTHER" id="PTHR22792">
    <property type="entry name" value="LUPUS LA PROTEIN-RELATED"/>
    <property type="match status" value="1"/>
</dbReference>
<dbReference type="InterPro" id="IPR045180">
    <property type="entry name" value="La_dom_prot"/>
</dbReference>
<feature type="region of interest" description="Disordered" evidence="5">
    <location>
        <begin position="333"/>
        <end position="352"/>
    </location>
</feature>
<dbReference type="PRINTS" id="PR00302">
    <property type="entry name" value="LUPUSLA"/>
</dbReference>
<dbReference type="GO" id="GO:0005634">
    <property type="term" value="C:nucleus"/>
    <property type="evidence" value="ECO:0007669"/>
    <property type="project" value="UniProtKB-SubCell"/>
</dbReference>
<evidence type="ECO:0000256" key="4">
    <source>
        <dbReference type="PROSITE-ProRule" id="PRU00332"/>
    </source>
</evidence>
<evidence type="ECO:0000256" key="5">
    <source>
        <dbReference type="SAM" id="MobiDB-lite"/>
    </source>
</evidence>
<dbReference type="InterPro" id="IPR036390">
    <property type="entry name" value="WH_DNA-bd_sf"/>
</dbReference>
<dbReference type="Gene3D" id="3.30.70.330">
    <property type="match status" value="1"/>
</dbReference>
<feature type="region of interest" description="Disordered" evidence="5">
    <location>
        <begin position="357"/>
        <end position="422"/>
    </location>
</feature>
<dbReference type="SUPFAM" id="SSF54928">
    <property type="entry name" value="RNA-binding domain, RBD"/>
    <property type="match status" value="1"/>
</dbReference>
<dbReference type="OrthoDB" id="435402at2759"/>
<dbReference type="InterPro" id="IPR024642">
    <property type="entry name" value="SUZ-C"/>
</dbReference>
<evidence type="ECO:0000256" key="1">
    <source>
        <dbReference type="ARBA" id="ARBA00004123"/>
    </source>
</evidence>
<feature type="compositionally biased region" description="Low complexity" evidence="5">
    <location>
        <begin position="68"/>
        <end position="81"/>
    </location>
</feature>
<name>A0A8K0K5R4_LADFU</name>
<feature type="compositionally biased region" description="Basic and acidic residues" evidence="5">
    <location>
        <begin position="368"/>
        <end position="377"/>
    </location>
</feature>
<dbReference type="InterPro" id="IPR006630">
    <property type="entry name" value="La_HTH"/>
</dbReference>
<dbReference type="SMART" id="SM00715">
    <property type="entry name" value="LA"/>
    <property type="match status" value="1"/>
</dbReference>
<feature type="compositionally biased region" description="Polar residues" evidence="5">
    <location>
        <begin position="393"/>
        <end position="402"/>
    </location>
</feature>
<reference evidence="8" key="2">
    <citation type="submission" date="2017-10" db="EMBL/GenBank/DDBJ databases">
        <title>Ladona fulva Genome sequencing and assembly.</title>
        <authorList>
            <person name="Murali S."/>
            <person name="Richards S."/>
            <person name="Bandaranaike D."/>
            <person name="Bellair M."/>
            <person name="Blankenburg K."/>
            <person name="Chao H."/>
            <person name="Dinh H."/>
            <person name="Doddapaneni H."/>
            <person name="Dugan-Rocha S."/>
            <person name="Elkadiri S."/>
            <person name="Gnanaolivu R."/>
            <person name="Hernandez B."/>
            <person name="Skinner E."/>
            <person name="Javaid M."/>
            <person name="Lee S."/>
            <person name="Li M."/>
            <person name="Ming W."/>
            <person name="Munidasa M."/>
            <person name="Muniz J."/>
            <person name="Nguyen L."/>
            <person name="Hughes D."/>
            <person name="Osuji N."/>
            <person name="Pu L.-L."/>
            <person name="Puazo M."/>
            <person name="Qu C."/>
            <person name="Quiroz J."/>
            <person name="Raj R."/>
            <person name="Weissenberger G."/>
            <person name="Xin Y."/>
            <person name="Zou X."/>
            <person name="Han Y."/>
            <person name="Worley K."/>
            <person name="Muzny D."/>
            <person name="Gibbs R."/>
        </authorList>
    </citation>
    <scope>NUCLEOTIDE SEQUENCE</scope>
    <source>
        <strain evidence="8">Sampled in the wild</strain>
    </source>
</reference>
<comment type="subcellular location">
    <subcellularLocation>
        <location evidence="1">Nucleus</location>
    </subcellularLocation>
</comment>
<comment type="caution">
    <text evidence="8">The sequence shown here is derived from an EMBL/GenBank/DDBJ whole genome shotgun (WGS) entry which is preliminary data.</text>
</comment>
<evidence type="ECO:0000259" key="6">
    <source>
        <dbReference type="PROSITE" id="PS50961"/>
    </source>
</evidence>
<keyword evidence="2 4" id="KW-0694">RNA-binding</keyword>
<evidence type="ECO:0000256" key="3">
    <source>
        <dbReference type="ARBA" id="ARBA00023242"/>
    </source>
</evidence>
<dbReference type="CDD" id="cd08033">
    <property type="entry name" value="LARP_6"/>
    <property type="match status" value="1"/>
</dbReference>
<reference evidence="8" key="1">
    <citation type="submission" date="2013-04" db="EMBL/GenBank/DDBJ databases">
        <authorList>
            <person name="Qu J."/>
            <person name="Murali S.C."/>
            <person name="Bandaranaike D."/>
            <person name="Bellair M."/>
            <person name="Blankenburg K."/>
            <person name="Chao H."/>
            <person name="Dinh H."/>
            <person name="Doddapaneni H."/>
            <person name="Downs B."/>
            <person name="Dugan-Rocha S."/>
            <person name="Elkadiri S."/>
            <person name="Gnanaolivu R.D."/>
            <person name="Hernandez B."/>
            <person name="Javaid M."/>
            <person name="Jayaseelan J.C."/>
            <person name="Lee S."/>
            <person name="Li M."/>
            <person name="Ming W."/>
            <person name="Munidasa M."/>
            <person name="Muniz J."/>
            <person name="Nguyen L."/>
            <person name="Ongeri F."/>
            <person name="Osuji N."/>
            <person name="Pu L.-L."/>
            <person name="Puazo M."/>
            <person name="Qu C."/>
            <person name="Quiroz J."/>
            <person name="Raj R."/>
            <person name="Weissenberger G."/>
            <person name="Xin Y."/>
            <person name="Zou X."/>
            <person name="Han Y."/>
            <person name="Richards S."/>
            <person name="Worley K."/>
            <person name="Muzny D."/>
            <person name="Gibbs R."/>
        </authorList>
    </citation>
    <scope>NUCLEOTIDE SEQUENCE</scope>
    <source>
        <strain evidence="8">Sampled in the wild</strain>
    </source>
</reference>
<dbReference type="GO" id="GO:0006396">
    <property type="term" value="P:RNA processing"/>
    <property type="evidence" value="ECO:0007669"/>
    <property type="project" value="InterPro"/>
</dbReference>
<evidence type="ECO:0008006" key="10">
    <source>
        <dbReference type="Google" id="ProtNLM"/>
    </source>
</evidence>
<sequence>MPVPSEEAIPNIVVVPQCSGEEDLFCPPPMKHRDTRDSISSVDSDISLSYDSSAHRDSVTSTEGGRPDAGSDSGSESSSGGKDSGCDQDPEECQDEAKATVTAAADEAPFEPPDDDLAARIVAQVEFYFSDVNITKDAFLLKHVKRNKEGYVSLKLISSFKRVKHLAKDWRAVAYALDKSAKLQVNEARTKLRRLDPLPQYDETTPSRTVAAIDLPLERPTIENVAEVFSPCGEIALVRILRPGNPVPADARPFVAKHPELANTVCALVEFEKAESARRAVKEAAERAEGEGKPGMRVLELTKAATKKNSKGEAAAKKEIQMLQQQIRQLRQPQSQLLSVQPKKKANERANARPSFVADTVMGGGGDPEERPVESSRRRWSGPLERLQHRRTSNPSCNNSPRVQRHKPLCHSASSPLEGGSSPWVQRRMAAASVDPRPTADFPQTRPRSNSGALTGTLVLPTNVVRMPRGPDGSKGFRFGRRGSTDPSEAECPVEC</sequence>
<dbReference type="GO" id="GO:0003729">
    <property type="term" value="F:mRNA binding"/>
    <property type="evidence" value="ECO:0007669"/>
    <property type="project" value="TreeGrafter"/>
</dbReference>
<dbReference type="AlphaFoldDB" id="A0A8K0K5R4"/>
<dbReference type="SUPFAM" id="SSF46785">
    <property type="entry name" value="Winged helix' DNA-binding domain"/>
    <property type="match status" value="1"/>
</dbReference>
<dbReference type="Proteomes" id="UP000792457">
    <property type="component" value="Unassembled WGS sequence"/>
</dbReference>
<dbReference type="Gene3D" id="1.10.10.10">
    <property type="entry name" value="Winged helix-like DNA-binding domain superfamily/Winged helix DNA-binding domain"/>
    <property type="match status" value="1"/>
</dbReference>
<feature type="region of interest" description="Disordered" evidence="5">
    <location>
        <begin position="19"/>
        <end position="101"/>
    </location>
</feature>
<evidence type="ECO:0000259" key="7">
    <source>
        <dbReference type="PROSITE" id="PS51938"/>
    </source>
</evidence>
<evidence type="ECO:0000313" key="9">
    <source>
        <dbReference type="Proteomes" id="UP000792457"/>
    </source>
</evidence>
<dbReference type="InterPro" id="IPR036388">
    <property type="entry name" value="WH-like_DNA-bd_sf"/>
</dbReference>
<dbReference type="CDD" id="cd12289">
    <property type="entry name" value="RRM_LARP6"/>
    <property type="match status" value="1"/>
</dbReference>
<keyword evidence="9" id="KW-1185">Reference proteome</keyword>
<dbReference type="Pfam" id="PF05383">
    <property type="entry name" value="La"/>
    <property type="match status" value="1"/>
</dbReference>
<evidence type="ECO:0000313" key="8">
    <source>
        <dbReference type="EMBL" id="KAG8228413.1"/>
    </source>
</evidence>